<dbReference type="EMBL" id="QOCE01000005">
    <property type="protein sequence ID" value="RBW61454.1"/>
    <property type="molecule type" value="Genomic_DNA"/>
</dbReference>
<dbReference type="PANTHER" id="PTHR21660:SF1">
    <property type="entry name" value="ACYL-COENZYME A THIOESTERASE 13"/>
    <property type="match status" value="1"/>
</dbReference>
<feature type="domain" description="Thioesterase" evidence="3">
    <location>
        <begin position="61"/>
        <end position="132"/>
    </location>
</feature>
<evidence type="ECO:0000313" key="5">
    <source>
        <dbReference type="Proteomes" id="UP000252706"/>
    </source>
</evidence>
<sequence length="152" mass="16003">MTSTASIDYSTQNGLDLMLDIVEGRSPGAPLAKTLGFTPVTAERGHVVFHGTPLQHTTNPHGGVHGGWYGAILDSCMACAVWTNVPAGSAYTTLEYKVNIIRAIPQGMKVEAIGTSDHAGRSTGIARGEIRGIENGKLYATGSTTCMIFKIP</sequence>
<protein>
    <submittedName>
        <fullName evidence="4">PaaI family thioesterase</fullName>
    </submittedName>
</protein>
<dbReference type="InterPro" id="IPR029069">
    <property type="entry name" value="HotDog_dom_sf"/>
</dbReference>
<dbReference type="Pfam" id="PF03061">
    <property type="entry name" value="4HBT"/>
    <property type="match status" value="1"/>
</dbReference>
<name>A0A366XB14_9RHOB</name>
<evidence type="ECO:0000259" key="3">
    <source>
        <dbReference type="Pfam" id="PF03061"/>
    </source>
</evidence>
<comment type="caution">
    <text evidence="4">The sequence shown here is derived from an EMBL/GenBank/DDBJ whole genome shotgun (WGS) entry which is preliminary data.</text>
</comment>
<dbReference type="InterPro" id="IPR003736">
    <property type="entry name" value="PAAI_dom"/>
</dbReference>
<dbReference type="SUPFAM" id="SSF54637">
    <property type="entry name" value="Thioesterase/thiol ester dehydrase-isomerase"/>
    <property type="match status" value="1"/>
</dbReference>
<proteinExistence type="inferred from homology"/>
<dbReference type="NCBIfam" id="TIGR00369">
    <property type="entry name" value="unchar_dom_1"/>
    <property type="match status" value="1"/>
</dbReference>
<organism evidence="4 5">
    <name type="scientific">Phaeobacter gallaeciensis</name>
    <dbReference type="NCBI Taxonomy" id="60890"/>
    <lineage>
        <taxon>Bacteria</taxon>
        <taxon>Pseudomonadati</taxon>
        <taxon>Pseudomonadota</taxon>
        <taxon>Alphaproteobacteria</taxon>
        <taxon>Rhodobacterales</taxon>
        <taxon>Roseobacteraceae</taxon>
        <taxon>Phaeobacter</taxon>
    </lineage>
</organism>
<dbReference type="Proteomes" id="UP000252706">
    <property type="component" value="Unassembled WGS sequence"/>
</dbReference>
<gene>
    <name evidence="4" type="ORF">DS909_01700</name>
</gene>
<evidence type="ECO:0000256" key="2">
    <source>
        <dbReference type="ARBA" id="ARBA00022801"/>
    </source>
</evidence>
<dbReference type="GO" id="GO:0047617">
    <property type="term" value="F:fatty acyl-CoA hydrolase activity"/>
    <property type="evidence" value="ECO:0007669"/>
    <property type="project" value="InterPro"/>
</dbReference>
<dbReference type="InterPro" id="IPR006683">
    <property type="entry name" value="Thioestr_dom"/>
</dbReference>
<dbReference type="RefSeq" id="WP_113821715.1">
    <property type="nucleotide sequence ID" value="NZ_QOCE01000005.1"/>
</dbReference>
<evidence type="ECO:0000313" key="4">
    <source>
        <dbReference type="EMBL" id="RBW61454.1"/>
    </source>
</evidence>
<dbReference type="PANTHER" id="PTHR21660">
    <property type="entry name" value="THIOESTERASE SUPERFAMILY MEMBER-RELATED"/>
    <property type="match status" value="1"/>
</dbReference>
<dbReference type="AlphaFoldDB" id="A0A366XB14"/>
<dbReference type="Gene3D" id="3.10.129.10">
    <property type="entry name" value="Hotdog Thioesterase"/>
    <property type="match status" value="1"/>
</dbReference>
<dbReference type="CDD" id="cd03443">
    <property type="entry name" value="PaaI_thioesterase"/>
    <property type="match status" value="1"/>
</dbReference>
<dbReference type="InterPro" id="IPR039298">
    <property type="entry name" value="ACOT13"/>
</dbReference>
<evidence type="ECO:0000256" key="1">
    <source>
        <dbReference type="ARBA" id="ARBA00008324"/>
    </source>
</evidence>
<comment type="similarity">
    <text evidence="1">Belongs to the thioesterase PaaI family.</text>
</comment>
<accession>A0A366XB14</accession>
<reference evidence="4 5" key="1">
    <citation type="submission" date="2018-07" db="EMBL/GenBank/DDBJ databases">
        <title>Modular assembly of carbohydrate-degrading microbial communities in the ocean.</title>
        <authorList>
            <person name="Enke T.N."/>
            <person name="Datta M.S."/>
            <person name="Schwartzman J.A."/>
            <person name="Cermak N."/>
            <person name="Schmitz D.A."/>
            <person name="Barrere J."/>
            <person name="Cordero O.X."/>
        </authorList>
    </citation>
    <scope>NUCLEOTIDE SEQUENCE [LARGE SCALE GENOMIC DNA]</scope>
    <source>
        <strain evidence="4 5">C3M10</strain>
    </source>
</reference>
<keyword evidence="2" id="KW-0378">Hydrolase</keyword>
<dbReference type="OrthoDB" id="9813282at2"/>